<evidence type="ECO:0000313" key="1">
    <source>
        <dbReference type="EMBL" id="AXG82900.1"/>
    </source>
</evidence>
<dbReference type="Proteomes" id="UP000253868">
    <property type="component" value="Chromosome"/>
</dbReference>
<keyword evidence="2" id="KW-1185">Reference proteome</keyword>
<reference evidence="2" key="1">
    <citation type="submission" date="2018-07" db="EMBL/GenBank/DDBJ databases">
        <authorList>
            <person name="Zhao J."/>
        </authorList>
    </citation>
    <scope>NUCLEOTIDE SEQUENCE [LARGE SCALE GENOMIC DNA]</scope>
    <source>
        <strain evidence="2">GSSD-12</strain>
    </source>
</reference>
<dbReference type="EMBL" id="CP031194">
    <property type="protein sequence ID" value="AXG82900.1"/>
    <property type="molecule type" value="Genomic_DNA"/>
</dbReference>
<dbReference type="AlphaFoldDB" id="A0A345I1S6"/>
<name>A0A345I1S6_9ACTN</name>
<dbReference type="OrthoDB" id="4326059at2"/>
<gene>
    <name evidence="1" type="ORF">DVK44_25575</name>
</gene>
<evidence type="ECO:0000313" key="2">
    <source>
        <dbReference type="Proteomes" id="UP000253868"/>
    </source>
</evidence>
<protein>
    <submittedName>
        <fullName evidence="1">Uncharacterized protein</fullName>
    </submittedName>
</protein>
<organism evidence="1 2">
    <name type="scientific">Streptomyces paludis</name>
    <dbReference type="NCBI Taxonomy" id="2282738"/>
    <lineage>
        <taxon>Bacteria</taxon>
        <taxon>Bacillati</taxon>
        <taxon>Actinomycetota</taxon>
        <taxon>Actinomycetes</taxon>
        <taxon>Kitasatosporales</taxon>
        <taxon>Streptomycetaceae</taxon>
        <taxon>Streptomyces</taxon>
    </lineage>
</organism>
<dbReference type="KEGG" id="spad:DVK44_25575"/>
<accession>A0A345I1S6</accession>
<proteinExistence type="predicted"/>
<sequence>MALAVGLLLGGGGVGAAWALSGDGDEPGARADAVAACAALDGFDESMYMTKGSAGEVAGHRWGAAYSLSRAAAAGDAAYKPLANAIQGASDRIMSTFEVDAEAKAGIRKARVLCADL</sequence>